<evidence type="ECO:0000256" key="2">
    <source>
        <dbReference type="ARBA" id="ARBA00022598"/>
    </source>
</evidence>
<dbReference type="GO" id="GO:0008360">
    <property type="term" value="P:regulation of cell shape"/>
    <property type="evidence" value="ECO:0007669"/>
    <property type="project" value="UniProtKB-KW"/>
</dbReference>
<evidence type="ECO:0000256" key="4">
    <source>
        <dbReference type="ARBA" id="ARBA00022741"/>
    </source>
</evidence>
<dbReference type="SUPFAM" id="SSF56059">
    <property type="entry name" value="Glutathione synthetase ATP-binding domain-like"/>
    <property type="match status" value="1"/>
</dbReference>
<dbReference type="Pfam" id="PF13649">
    <property type="entry name" value="Methyltransf_25"/>
    <property type="match status" value="1"/>
</dbReference>
<evidence type="ECO:0000313" key="13">
    <source>
        <dbReference type="EMBL" id="CAI3972203.1"/>
    </source>
</evidence>
<organism evidence="13">
    <name type="scientific">Cladocopium goreaui</name>
    <dbReference type="NCBI Taxonomy" id="2562237"/>
    <lineage>
        <taxon>Eukaryota</taxon>
        <taxon>Sar</taxon>
        <taxon>Alveolata</taxon>
        <taxon>Dinophyceae</taxon>
        <taxon>Suessiales</taxon>
        <taxon>Symbiodiniaceae</taxon>
        <taxon>Cladocopium</taxon>
    </lineage>
</organism>
<keyword evidence="6" id="KW-0862">Zinc</keyword>
<accession>A0A9P1BGQ8</accession>
<dbReference type="InterPro" id="IPR000291">
    <property type="entry name" value="D-Ala_lig_Van_CS"/>
</dbReference>
<dbReference type="InterPro" id="IPR011095">
    <property type="entry name" value="Dala_Dala_lig_C"/>
</dbReference>
<dbReference type="PANTHER" id="PTHR37326">
    <property type="entry name" value="BLL3975 PROTEIN"/>
    <property type="match status" value="1"/>
</dbReference>
<keyword evidence="8" id="KW-0133">Cell shape</keyword>
<dbReference type="EMBL" id="CAMXCT020000001">
    <property type="protein sequence ID" value="CAL1125578.1"/>
    <property type="molecule type" value="Genomic_DNA"/>
</dbReference>
<evidence type="ECO:0000256" key="10">
    <source>
        <dbReference type="PROSITE-ProRule" id="PRU00409"/>
    </source>
</evidence>
<dbReference type="AlphaFoldDB" id="A0A9P1BGQ8"/>
<keyword evidence="2" id="KW-0436">Ligase</keyword>
<reference evidence="13" key="1">
    <citation type="submission" date="2022-10" db="EMBL/GenBank/DDBJ databases">
        <authorList>
            <person name="Chen Y."/>
            <person name="Dougan E. K."/>
            <person name="Chan C."/>
            <person name="Rhodes N."/>
            <person name="Thang M."/>
        </authorList>
    </citation>
    <scope>NUCLEOTIDE SEQUENCE</scope>
</reference>
<keyword evidence="3" id="KW-0479">Metal-binding</keyword>
<dbReference type="CDD" id="cd06251">
    <property type="entry name" value="M14_ASTE_ASPA-like"/>
    <property type="match status" value="1"/>
</dbReference>
<dbReference type="GO" id="GO:0046872">
    <property type="term" value="F:metal ion binding"/>
    <property type="evidence" value="ECO:0007669"/>
    <property type="project" value="UniProtKB-KW"/>
</dbReference>
<dbReference type="PROSITE" id="PS50975">
    <property type="entry name" value="ATP_GRASP"/>
    <property type="match status" value="1"/>
</dbReference>
<sequence length="969" mass="108261">MDTSAYGSVKKSSPRQAASLGRTLGPVPDLERHLPQEWWRTLFNSVYLKTDGDVVENDTATQYELNAIVQATGLEPNDRVLDLCCGHGRHCLELARRGFRNVTGVDRSRYLIRLARRRAKKEGLSVSFHEGDARRFRLKDANFHCAMLLGNSFGYFDREEDDRAVLKSVRRALHGGGSIVLDLADGDWQREHFEPRSWEWIDQNHFVCRERSLSADRKRLISREVVVHAERGVIVDQFYAERLYSRDSILSLLEECGFDQCRVNESIVANSTRQQDLGMMACRILISARSTRDTAKPKAKKPLLDEVTVLLGDPRLPDSCKRDAQFNPEDMETIQKLKDTLGELEQFKFTYLDNHASLVSDLRSDPPKFVFNLCDEGFDNDAFKELHVPAILEMANIPYSGAGPATLGLCYNKSHVRSIADALDVPVPLESFFDPDDQSATLPSVLPALLKPNFGDSSVGITKDSVVETPEAFIGRLEEMRDEFPGVSLLIQEYLTGNEYSVGIIGNPGFGYRFLPVLEVDYSGLDKGLPKILGYESKWLPDSPYWTQIKYHEADLDEATTRRLYDHSSLLFERLGCRDYARFDFRADAEGQIKLLEVNPNPGWCWDGKFNYMAGFAGMRYADLLEAIIEAAQTRYTSNGKNRTNRVARTAQKQQFRYSFLKILSGFDLSHRRVPYMQAVSPSPGPTLWLTACCHGDEVGGIVVVQEVFKRLKKHPLVKGELHAFPLMNPLGFEAAARHITLSEEDLNRAFPGNASGSLAERIAHTIFGTITKTQPDLVLDLHNDWIRSIPYAVLDPPAQTKASEAEAQAESLAAATGFLVVLEPNPLRRTLSHSLLREGIPAVTVELGESFVVNETNVDFGARAVFNVLGQLGMVEECETFEYPLPEALHDRRLLTYSQNPSSSTSGIIRFLVRPGAMVRQGQPVAKIVNAFGRLCETVVAPQDAIVLGLSDSSVAYPGAPIMAFATL</sequence>
<dbReference type="InterPro" id="IPR055438">
    <property type="entry name" value="AstE_AspA_cat"/>
</dbReference>
<feature type="region of interest" description="Disordered" evidence="11">
    <location>
        <begin position="1"/>
        <end position="26"/>
    </location>
</feature>
<evidence type="ECO:0000256" key="5">
    <source>
        <dbReference type="ARBA" id="ARBA00022801"/>
    </source>
</evidence>
<dbReference type="Gene3D" id="3.30.470.20">
    <property type="entry name" value="ATP-grasp fold, B domain"/>
    <property type="match status" value="1"/>
</dbReference>
<dbReference type="Gene3D" id="3.40.50.150">
    <property type="entry name" value="Vaccinia Virus protein VP39"/>
    <property type="match status" value="1"/>
</dbReference>
<dbReference type="InterPro" id="IPR029063">
    <property type="entry name" value="SAM-dependent_MTases_sf"/>
</dbReference>
<evidence type="ECO:0000259" key="12">
    <source>
        <dbReference type="PROSITE" id="PS50975"/>
    </source>
</evidence>
<gene>
    <name evidence="13" type="ORF">C1SCF055_LOCUS793</name>
</gene>
<comment type="caution">
    <text evidence="13">The sequence shown here is derived from an EMBL/GenBank/DDBJ whole genome shotgun (WGS) entry which is preliminary data.</text>
</comment>
<evidence type="ECO:0000256" key="9">
    <source>
        <dbReference type="ARBA" id="ARBA00022984"/>
    </source>
</evidence>
<keyword evidence="15" id="KW-1185">Reference proteome</keyword>
<dbReference type="OrthoDB" id="2013972at2759"/>
<dbReference type="InterPro" id="IPR041698">
    <property type="entry name" value="Methyltransf_25"/>
</dbReference>
<dbReference type="EMBL" id="CAMXCT010000001">
    <property type="protein sequence ID" value="CAI3972203.1"/>
    <property type="molecule type" value="Genomic_DNA"/>
</dbReference>
<feature type="compositionally biased region" description="Polar residues" evidence="11">
    <location>
        <begin position="1"/>
        <end position="16"/>
    </location>
</feature>
<dbReference type="Proteomes" id="UP001152797">
    <property type="component" value="Unassembled WGS sequence"/>
</dbReference>
<keyword evidence="9" id="KW-0573">Peptidoglycan synthesis</keyword>
<dbReference type="Pfam" id="PF24827">
    <property type="entry name" value="AstE_AspA_cat"/>
    <property type="match status" value="1"/>
</dbReference>
<dbReference type="InterPro" id="IPR053138">
    <property type="entry name" value="N-alpha-Ac-DABA_deacetylase"/>
</dbReference>
<keyword evidence="7 10" id="KW-0067">ATP-binding</keyword>
<dbReference type="FunFam" id="3.30.470.20:FF:000105">
    <property type="entry name" value="Predicted protein"/>
    <property type="match status" value="1"/>
</dbReference>
<proteinExistence type="predicted"/>
<keyword evidence="5" id="KW-0378">Hydrolase</keyword>
<dbReference type="Gene3D" id="2.20.25.110">
    <property type="entry name" value="S-adenosyl-L-methionine-dependent methyltransferases"/>
    <property type="match status" value="1"/>
</dbReference>
<evidence type="ECO:0000256" key="8">
    <source>
        <dbReference type="ARBA" id="ARBA00022960"/>
    </source>
</evidence>
<dbReference type="SUPFAM" id="SSF53187">
    <property type="entry name" value="Zn-dependent exopeptidases"/>
    <property type="match status" value="1"/>
</dbReference>
<reference evidence="14 15" key="2">
    <citation type="submission" date="2024-05" db="EMBL/GenBank/DDBJ databases">
        <authorList>
            <person name="Chen Y."/>
            <person name="Shah S."/>
            <person name="Dougan E. K."/>
            <person name="Thang M."/>
            <person name="Chan C."/>
        </authorList>
    </citation>
    <scope>NUCLEOTIDE SEQUENCE [LARGE SCALE GENOMIC DNA]</scope>
</reference>
<dbReference type="EMBL" id="CAMXCT030000001">
    <property type="protein sequence ID" value="CAL4759515.1"/>
    <property type="molecule type" value="Genomic_DNA"/>
</dbReference>
<dbReference type="GO" id="GO:0008716">
    <property type="term" value="F:D-alanine-D-alanine ligase activity"/>
    <property type="evidence" value="ECO:0007669"/>
    <property type="project" value="InterPro"/>
</dbReference>
<evidence type="ECO:0000256" key="3">
    <source>
        <dbReference type="ARBA" id="ARBA00022723"/>
    </source>
</evidence>
<feature type="domain" description="ATP-grasp" evidence="12">
    <location>
        <begin position="417"/>
        <end position="630"/>
    </location>
</feature>
<dbReference type="Pfam" id="PF07478">
    <property type="entry name" value="Dala_Dala_lig_C"/>
    <property type="match status" value="1"/>
</dbReference>
<evidence type="ECO:0000313" key="14">
    <source>
        <dbReference type="EMBL" id="CAL4759515.1"/>
    </source>
</evidence>
<evidence type="ECO:0000313" key="15">
    <source>
        <dbReference type="Proteomes" id="UP001152797"/>
    </source>
</evidence>
<dbReference type="Gene3D" id="3.40.630.10">
    <property type="entry name" value="Zn peptidases"/>
    <property type="match status" value="1"/>
</dbReference>
<comment type="cofactor">
    <cofactor evidence="1">
        <name>Zn(2+)</name>
        <dbReference type="ChEBI" id="CHEBI:29105"/>
    </cofactor>
</comment>
<evidence type="ECO:0000256" key="11">
    <source>
        <dbReference type="SAM" id="MobiDB-lite"/>
    </source>
</evidence>
<protein>
    <submittedName>
        <fullName evidence="14">Uncharacterized protein y4sG</fullName>
    </submittedName>
</protein>
<keyword evidence="4 10" id="KW-0547">Nucleotide-binding</keyword>
<dbReference type="GO" id="GO:0016788">
    <property type="term" value="F:hydrolase activity, acting on ester bonds"/>
    <property type="evidence" value="ECO:0007669"/>
    <property type="project" value="InterPro"/>
</dbReference>
<dbReference type="GO" id="GO:0005524">
    <property type="term" value="F:ATP binding"/>
    <property type="evidence" value="ECO:0007669"/>
    <property type="project" value="UniProtKB-UniRule"/>
</dbReference>
<evidence type="ECO:0000256" key="7">
    <source>
        <dbReference type="ARBA" id="ARBA00022840"/>
    </source>
</evidence>
<dbReference type="PANTHER" id="PTHR37326:SF1">
    <property type="entry name" value="BLL3975 PROTEIN"/>
    <property type="match status" value="1"/>
</dbReference>
<name>A0A9P1BGQ8_9DINO</name>
<evidence type="ECO:0000256" key="1">
    <source>
        <dbReference type="ARBA" id="ARBA00001947"/>
    </source>
</evidence>
<dbReference type="PROSITE" id="PS00844">
    <property type="entry name" value="DALA_DALA_LIGASE_2"/>
    <property type="match status" value="1"/>
</dbReference>
<dbReference type="InterPro" id="IPR011761">
    <property type="entry name" value="ATP-grasp"/>
</dbReference>
<evidence type="ECO:0000256" key="6">
    <source>
        <dbReference type="ARBA" id="ARBA00022833"/>
    </source>
</evidence>
<dbReference type="CDD" id="cd02440">
    <property type="entry name" value="AdoMet_MTases"/>
    <property type="match status" value="1"/>
</dbReference>
<dbReference type="SUPFAM" id="SSF53335">
    <property type="entry name" value="S-adenosyl-L-methionine-dependent methyltransferases"/>
    <property type="match status" value="1"/>
</dbReference>